<name>A0ABV8I341_9ACTN</name>
<evidence type="ECO:0000256" key="4">
    <source>
        <dbReference type="ARBA" id="ARBA00023082"/>
    </source>
</evidence>
<dbReference type="PANTHER" id="PTHR30173">
    <property type="entry name" value="SIGMA 19 FACTOR"/>
    <property type="match status" value="1"/>
</dbReference>
<keyword evidence="4" id="KW-0731">Sigma factor</keyword>
<proteinExistence type="inferred from homology"/>
<dbReference type="Gene3D" id="3.10.450.50">
    <property type="match status" value="1"/>
</dbReference>
<evidence type="ECO:0000313" key="9">
    <source>
        <dbReference type="Proteomes" id="UP001595850"/>
    </source>
</evidence>
<feature type="domain" description="RNA polymerase sigma-70 region 2" evidence="6">
    <location>
        <begin position="20"/>
        <end position="82"/>
    </location>
</feature>
<dbReference type="Pfam" id="PF04542">
    <property type="entry name" value="Sigma70_r2"/>
    <property type="match status" value="1"/>
</dbReference>
<protein>
    <submittedName>
        <fullName evidence="8">RNA polymerase sigma factor SigJ</fullName>
    </submittedName>
</protein>
<evidence type="ECO:0000259" key="6">
    <source>
        <dbReference type="Pfam" id="PF04542"/>
    </source>
</evidence>
<sequence length="304" mass="32863">MNGDDLDDLRELEELAAEFHAIRPRLVGVAYGLLGTVDEAEDVVQEAWLRLVRADRADIRDVTGWLVVTVSRLALDVLRSARVRREEYVGPWLPEPVVTGGVTGGVTGDDPAERVTLAESMSLAMLVVLESLSPAERTVFVLHDVFGLPFAEVGKAVGRTPAACRQLAARARRHVSARAPRFDVDAAEHRRVVEAFTAATAGRDMDALLALLDPAVVLRSDGGGVVRAVRRPVFGAAKVARFLLGVAERFGDGHHVRPSTVNGWPGLLRFHGNELVGVTGLATAGGRITEIDIVMNPEKLRRVK</sequence>
<dbReference type="InterPro" id="IPR014284">
    <property type="entry name" value="RNA_pol_sigma-70_dom"/>
</dbReference>
<comment type="caution">
    <text evidence="8">The sequence shown here is derived from an EMBL/GenBank/DDBJ whole genome shotgun (WGS) entry which is preliminary data.</text>
</comment>
<comment type="subunit">
    <text evidence="2">Interacts transiently with the RNA polymerase catalytic core formed by RpoA, RpoB, RpoC and RpoZ (2 alpha, 1 beta, 1 beta' and 1 omega subunit) to form the RNA polymerase holoenzyme that can initiate transcription.</text>
</comment>
<dbReference type="Pfam" id="PF08281">
    <property type="entry name" value="Sigma70_r4_2"/>
    <property type="match status" value="1"/>
</dbReference>
<keyword evidence="9" id="KW-1185">Reference proteome</keyword>
<dbReference type="SUPFAM" id="SSF88659">
    <property type="entry name" value="Sigma3 and sigma4 domains of RNA polymerase sigma factors"/>
    <property type="match status" value="1"/>
</dbReference>
<dbReference type="PANTHER" id="PTHR30173:SF43">
    <property type="entry name" value="ECF RNA POLYMERASE SIGMA FACTOR SIGI-RELATED"/>
    <property type="match status" value="1"/>
</dbReference>
<dbReference type="Gene3D" id="1.10.1740.10">
    <property type="match status" value="1"/>
</dbReference>
<evidence type="ECO:0000256" key="3">
    <source>
        <dbReference type="ARBA" id="ARBA00023015"/>
    </source>
</evidence>
<dbReference type="InterPro" id="IPR014303">
    <property type="entry name" value="RNA_pol_sigma-70_ECF"/>
</dbReference>
<dbReference type="SUPFAM" id="SSF88946">
    <property type="entry name" value="Sigma2 domain of RNA polymerase sigma factors"/>
    <property type="match status" value="1"/>
</dbReference>
<dbReference type="RefSeq" id="WP_377286861.1">
    <property type="nucleotide sequence ID" value="NZ_JBHSBM010000013.1"/>
</dbReference>
<feature type="domain" description="RNA polymerase sigma factor 70 region 4 type 2" evidence="7">
    <location>
        <begin position="124"/>
        <end position="174"/>
    </location>
</feature>
<dbReference type="InterPro" id="IPR013325">
    <property type="entry name" value="RNA_pol_sigma_r2"/>
</dbReference>
<dbReference type="InterPro" id="IPR007627">
    <property type="entry name" value="RNA_pol_sigma70_r2"/>
</dbReference>
<dbReference type="SUPFAM" id="SSF54427">
    <property type="entry name" value="NTF2-like"/>
    <property type="match status" value="1"/>
</dbReference>
<dbReference type="Proteomes" id="UP001595850">
    <property type="component" value="Unassembled WGS sequence"/>
</dbReference>
<dbReference type="EMBL" id="JBHSBM010000013">
    <property type="protein sequence ID" value="MFC4058562.1"/>
    <property type="molecule type" value="Genomic_DNA"/>
</dbReference>
<dbReference type="InterPro" id="IPR013249">
    <property type="entry name" value="RNA_pol_sigma70_r4_t2"/>
</dbReference>
<evidence type="ECO:0000313" key="8">
    <source>
        <dbReference type="EMBL" id="MFC4058562.1"/>
    </source>
</evidence>
<dbReference type="NCBIfam" id="NF007214">
    <property type="entry name" value="PRK09636.1"/>
    <property type="match status" value="1"/>
</dbReference>
<evidence type="ECO:0000256" key="5">
    <source>
        <dbReference type="ARBA" id="ARBA00023163"/>
    </source>
</evidence>
<organism evidence="8 9">
    <name type="scientific">Planomonospora corallina</name>
    <dbReference type="NCBI Taxonomy" id="1806052"/>
    <lineage>
        <taxon>Bacteria</taxon>
        <taxon>Bacillati</taxon>
        <taxon>Actinomycetota</taxon>
        <taxon>Actinomycetes</taxon>
        <taxon>Streptosporangiales</taxon>
        <taxon>Streptosporangiaceae</taxon>
        <taxon>Planomonospora</taxon>
    </lineage>
</organism>
<keyword evidence="5" id="KW-0804">Transcription</keyword>
<comment type="similarity">
    <text evidence="1">Belongs to the sigma-70 factor family. ECF subfamily.</text>
</comment>
<evidence type="ECO:0000256" key="1">
    <source>
        <dbReference type="ARBA" id="ARBA00010641"/>
    </source>
</evidence>
<dbReference type="NCBIfam" id="TIGR02937">
    <property type="entry name" value="sigma70-ECF"/>
    <property type="match status" value="1"/>
</dbReference>
<keyword evidence="3" id="KW-0805">Transcription regulation</keyword>
<reference evidence="9" key="1">
    <citation type="journal article" date="2019" name="Int. J. Syst. Evol. Microbiol.">
        <title>The Global Catalogue of Microorganisms (GCM) 10K type strain sequencing project: providing services to taxonomists for standard genome sequencing and annotation.</title>
        <authorList>
            <consortium name="The Broad Institute Genomics Platform"/>
            <consortium name="The Broad Institute Genome Sequencing Center for Infectious Disease"/>
            <person name="Wu L."/>
            <person name="Ma J."/>
        </authorList>
    </citation>
    <scope>NUCLEOTIDE SEQUENCE [LARGE SCALE GENOMIC DNA]</scope>
    <source>
        <strain evidence="9">TBRC 4489</strain>
    </source>
</reference>
<dbReference type="InterPro" id="IPR036388">
    <property type="entry name" value="WH-like_DNA-bd_sf"/>
</dbReference>
<gene>
    <name evidence="8" type="primary">sigJ</name>
    <name evidence="8" type="ORF">ACFOWE_09670</name>
</gene>
<accession>A0ABV8I341</accession>
<evidence type="ECO:0000259" key="7">
    <source>
        <dbReference type="Pfam" id="PF08281"/>
    </source>
</evidence>
<dbReference type="NCBIfam" id="TIGR02957">
    <property type="entry name" value="SigX4"/>
    <property type="match status" value="1"/>
</dbReference>
<dbReference type="InterPro" id="IPR013324">
    <property type="entry name" value="RNA_pol_sigma_r3/r4-like"/>
</dbReference>
<evidence type="ECO:0000256" key="2">
    <source>
        <dbReference type="ARBA" id="ARBA00011344"/>
    </source>
</evidence>
<dbReference type="Gene3D" id="1.10.10.10">
    <property type="entry name" value="Winged helix-like DNA-binding domain superfamily/Winged helix DNA-binding domain"/>
    <property type="match status" value="1"/>
</dbReference>
<dbReference type="InterPro" id="IPR032710">
    <property type="entry name" value="NTF2-like_dom_sf"/>
</dbReference>
<dbReference type="InterPro" id="IPR052704">
    <property type="entry name" value="ECF_Sigma-70_Domain"/>
</dbReference>